<comment type="similarity">
    <text evidence="7">Belongs to the binding-protein-dependent transport system permease family.</text>
</comment>
<comment type="subcellular location">
    <subcellularLocation>
        <location evidence="1 7">Cell membrane</location>
        <topology evidence="1 7">Multi-pass membrane protein</topology>
    </subcellularLocation>
</comment>
<feature type="transmembrane region" description="Helical" evidence="7">
    <location>
        <begin position="12"/>
        <end position="32"/>
    </location>
</feature>
<dbReference type="RefSeq" id="WP_058696148.1">
    <property type="nucleotide sequence ID" value="NZ_CP029487.1"/>
</dbReference>
<dbReference type="PANTHER" id="PTHR43386:SF25">
    <property type="entry name" value="PEPTIDE ABC TRANSPORTER PERMEASE PROTEIN"/>
    <property type="match status" value="1"/>
</dbReference>
<dbReference type="InterPro" id="IPR035906">
    <property type="entry name" value="MetI-like_sf"/>
</dbReference>
<dbReference type="AlphaFoldDB" id="A0A4P9CA62"/>
<dbReference type="KEGG" id="emt:CPZ25_014205"/>
<accession>A0A4P9CA62</accession>
<evidence type="ECO:0000256" key="3">
    <source>
        <dbReference type="ARBA" id="ARBA00022475"/>
    </source>
</evidence>
<evidence type="ECO:0000256" key="1">
    <source>
        <dbReference type="ARBA" id="ARBA00004651"/>
    </source>
</evidence>
<keyword evidence="10" id="KW-1185">Reference proteome</keyword>
<keyword evidence="4 7" id="KW-0812">Transmembrane</keyword>
<dbReference type="InterPro" id="IPR025966">
    <property type="entry name" value="OppC_N"/>
</dbReference>
<dbReference type="SUPFAM" id="SSF161098">
    <property type="entry name" value="MetI-like"/>
    <property type="match status" value="1"/>
</dbReference>
<evidence type="ECO:0000256" key="5">
    <source>
        <dbReference type="ARBA" id="ARBA00022989"/>
    </source>
</evidence>
<protein>
    <submittedName>
        <fullName evidence="9">ABC transporter permease</fullName>
    </submittedName>
</protein>
<feature type="transmembrane region" description="Helical" evidence="7">
    <location>
        <begin position="120"/>
        <end position="144"/>
    </location>
</feature>
<dbReference type="InterPro" id="IPR050366">
    <property type="entry name" value="BP-dependent_transpt_permease"/>
</dbReference>
<dbReference type="Gene3D" id="1.10.3720.10">
    <property type="entry name" value="MetI-like"/>
    <property type="match status" value="1"/>
</dbReference>
<evidence type="ECO:0000313" key="10">
    <source>
        <dbReference type="Proteomes" id="UP000218387"/>
    </source>
</evidence>
<name>A0A4P9CA62_EUBML</name>
<dbReference type="GO" id="GO:0005886">
    <property type="term" value="C:plasma membrane"/>
    <property type="evidence" value="ECO:0007669"/>
    <property type="project" value="UniProtKB-SubCell"/>
</dbReference>
<reference evidence="9 10" key="1">
    <citation type="submission" date="2018-05" db="EMBL/GenBank/DDBJ databases">
        <title>Genome comparison of Eubacterium sp.</title>
        <authorList>
            <person name="Feng Y."/>
            <person name="Sanchez-Andrea I."/>
            <person name="Stams A.J.M."/>
            <person name="De Vos W.M."/>
        </authorList>
    </citation>
    <scope>NUCLEOTIDE SEQUENCE [LARGE SCALE GENOMIC DNA]</scope>
    <source>
        <strain evidence="9 10">YI</strain>
    </source>
</reference>
<feature type="domain" description="ABC transmembrane type-1" evidence="8">
    <location>
        <begin position="75"/>
        <end position="260"/>
    </location>
</feature>
<keyword evidence="5 7" id="KW-1133">Transmembrane helix</keyword>
<feature type="transmembrane region" description="Helical" evidence="7">
    <location>
        <begin position="79"/>
        <end position="99"/>
    </location>
</feature>
<evidence type="ECO:0000256" key="6">
    <source>
        <dbReference type="ARBA" id="ARBA00023136"/>
    </source>
</evidence>
<evidence type="ECO:0000256" key="4">
    <source>
        <dbReference type="ARBA" id="ARBA00022692"/>
    </source>
</evidence>
<evidence type="ECO:0000259" key="8">
    <source>
        <dbReference type="PROSITE" id="PS50928"/>
    </source>
</evidence>
<dbReference type="Pfam" id="PF00528">
    <property type="entry name" value="BPD_transp_1"/>
    <property type="match status" value="1"/>
</dbReference>
<proteinExistence type="inferred from homology"/>
<keyword evidence="3" id="KW-1003">Cell membrane</keyword>
<sequence length="272" mass="29357">MKAFFRQNRLFAICGILAVVIVLIAVFAPWIAPHDPYETIMQNALRPPSAEYPCGTDQLGRCELSRIIYGTRASLEMTLTLVVIVFAAGTFLGMAAGYFGGAVDAVIMRISDMMISFPGMVLAIAIAGMLGPSLFNTVIALAVVSWTKYARLSRSLVLKIKNSVYISAAVVTGARTGRVLGGYVVPNIIPTMIVTAAMDVGTMMLELAALSFLGLGAQPPTPEWGLMLNEGRQYLQTAPWLMLFPGIAIFMVVSVFNLMGDGLRDILDPRQD</sequence>
<dbReference type="CDD" id="cd06261">
    <property type="entry name" value="TM_PBP2"/>
    <property type="match status" value="1"/>
</dbReference>
<gene>
    <name evidence="9" type="primary">nikC</name>
    <name evidence="9" type="ORF">CPZ25_014205</name>
</gene>
<dbReference type="PANTHER" id="PTHR43386">
    <property type="entry name" value="OLIGOPEPTIDE TRANSPORT SYSTEM PERMEASE PROTEIN APPC"/>
    <property type="match status" value="1"/>
</dbReference>
<dbReference type="Proteomes" id="UP000218387">
    <property type="component" value="Chromosome"/>
</dbReference>
<dbReference type="Pfam" id="PF12911">
    <property type="entry name" value="OppC_N"/>
    <property type="match status" value="1"/>
</dbReference>
<dbReference type="GO" id="GO:0055085">
    <property type="term" value="P:transmembrane transport"/>
    <property type="evidence" value="ECO:0007669"/>
    <property type="project" value="InterPro"/>
</dbReference>
<feature type="transmembrane region" description="Helical" evidence="7">
    <location>
        <begin position="237"/>
        <end position="260"/>
    </location>
</feature>
<dbReference type="InterPro" id="IPR000515">
    <property type="entry name" value="MetI-like"/>
</dbReference>
<evidence type="ECO:0000313" key="9">
    <source>
        <dbReference type="EMBL" id="QCT72434.1"/>
    </source>
</evidence>
<dbReference type="InterPro" id="IPR053385">
    <property type="entry name" value="ABC_transport_permease"/>
</dbReference>
<organism evidence="9 10">
    <name type="scientific">Eubacterium maltosivorans</name>
    <dbReference type="NCBI Taxonomy" id="2041044"/>
    <lineage>
        <taxon>Bacteria</taxon>
        <taxon>Bacillati</taxon>
        <taxon>Bacillota</taxon>
        <taxon>Clostridia</taxon>
        <taxon>Eubacteriales</taxon>
        <taxon>Eubacteriaceae</taxon>
        <taxon>Eubacterium</taxon>
    </lineage>
</organism>
<dbReference type="NCBIfam" id="NF045474">
    <property type="entry name" value="Opp2C"/>
    <property type="match status" value="1"/>
</dbReference>
<evidence type="ECO:0000256" key="7">
    <source>
        <dbReference type="RuleBase" id="RU363032"/>
    </source>
</evidence>
<dbReference type="PROSITE" id="PS50928">
    <property type="entry name" value="ABC_TM1"/>
    <property type="match status" value="1"/>
</dbReference>
<keyword evidence="6 7" id="KW-0472">Membrane</keyword>
<evidence type="ECO:0000256" key="2">
    <source>
        <dbReference type="ARBA" id="ARBA00022448"/>
    </source>
</evidence>
<dbReference type="EMBL" id="CP029487">
    <property type="protein sequence ID" value="QCT72434.1"/>
    <property type="molecule type" value="Genomic_DNA"/>
</dbReference>
<keyword evidence="2 7" id="KW-0813">Transport</keyword>